<accession>A0AAE7V480</accession>
<keyword evidence="3" id="KW-1185">Reference proteome</keyword>
<dbReference type="EMBL" id="MZ130483">
    <property type="protein sequence ID" value="QWM89892.1"/>
    <property type="molecule type" value="Genomic_DNA"/>
</dbReference>
<protein>
    <submittedName>
        <fullName evidence="2">Nuclear pore complex-type fold protein</fullName>
    </submittedName>
</protein>
<sequence>MAFGTKKSVVAAPSFSERMASIKSMFKTAHENASNLHAEMESEIAKKESQIAALQEDIKTIGVTKQEAETFMSNTEKLI</sequence>
<keyword evidence="1" id="KW-0175">Coiled coil</keyword>
<dbReference type="GeneID" id="75691728"/>
<gene>
    <name evidence="2" type="primary">gp_20436</name>
</gene>
<dbReference type="Proteomes" id="UP000827552">
    <property type="component" value="Segment"/>
</dbReference>
<organism evidence="2 3">
    <name type="scientific">uncultured phage cr44_1</name>
    <dbReference type="NCBI Taxonomy" id="2986405"/>
    <lineage>
        <taxon>Viruses</taxon>
        <taxon>Duplodnaviria</taxon>
        <taxon>Heunggongvirae</taxon>
        <taxon>Uroviricota</taxon>
        <taxon>Caudoviricetes</taxon>
        <taxon>Crassvirales</taxon>
        <taxon>Steigviridae</taxon>
        <taxon>Asinivirinae</taxon>
        <taxon>Kahnovirus</taxon>
        <taxon>Kahnovirus copri</taxon>
    </lineage>
</organism>
<evidence type="ECO:0000313" key="3">
    <source>
        <dbReference type="Proteomes" id="UP000827552"/>
    </source>
</evidence>
<reference evidence="2 3" key="1">
    <citation type="submission" date="2021-04" db="EMBL/GenBank/DDBJ databases">
        <authorList>
            <person name="Shkoporov A.N."/>
            <person name="Stockdale S.R."/>
            <person name="Guerin E."/>
            <person name="Ross R.P."/>
            <person name="Hill C."/>
        </authorList>
    </citation>
    <scope>NUCLEOTIDE SEQUENCE [LARGE SCALE GENOMIC DNA]</scope>
    <source>
        <strain evidence="3">cr44_1</strain>
    </source>
</reference>
<evidence type="ECO:0000313" key="2">
    <source>
        <dbReference type="EMBL" id="QWM89892.1"/>
    </source>
</evidence>
<dbReference type="RefSeq" id="YP_010359464.1">
    <property type="nucleotide sequence ID" value="NC_062773.1"/>
</dbReference>
<evidence type="ECO:0000256" key="1">
    <source>
        <dbReference type="SAM" id="Coils"/>
    </source>
</evidence>
<proteinExistence type="predicted"/>
<name>A0AAE7V480_9CAUD</name>
<dbReference type="KEGG" id="vg:75691728"/>
<feature type="coiled-coil region" evidence="1">
    <location>
        <begin position="30"/>
        <end position="57"/>
    </location>
</feature>